<evidence type="ECO:0000313" key="1">
    <source>
        <dbReference type="EMBL" id="GAA3546458.1"/>
    </source>
</evidence>
<organism evidence="1 2">
    <name type="scientific">Zobellella aerophila</name>
    <dbReference type="NCBI Taxonomy" id="870480"/>
    <lineage>
        <taxon>Bacteria</taxon>
        <taxon>Pseudomonadati</taxon>
        <taxon>Pseudomonadota</taxon>
        <taxon>Gammaproteobacteria</taxon>
        <taxon>Aeromonadales</taxon>
        <taxon>Aeromonadaceae</taxon>
        <taxon>Zobellella</taxon>
    </lineage>
</organism>
<keyword evidence="2" id="KW-1185">Reference proteome</keyword>
<sequence>MLFRAKEAVAGLLERPLHEMEESFHWLQQDGIVYRKPNRHFALNQ</sequence>
<dbReference type="RefSeq" id="WP_344959133.1">
    <property type="nucleotide sequence ID" value="NZ_BAABCX010000004.1"/>
</dbReference>
<gene>
    <name evidence="1" type="ORF">GCM10022394_28060</name>
</gene>
<proteinExistence type="predicted"/>
<evidence type="ECO:0000313" key="2">
    <source>
        <dbReference type="Proteomes" id="UP001500795"/>
    </source>
</evidence>
<name>A0ABP6W5G1_9GAMM</name>
<reference evidence="2" key="1">
    <citation type="journal article" date="2019" name="Int. J. Syst. Evol. Microbiol.">
        <title>The Global Catalogue of Microorganisms (GCM) 10K type strain sequencing project: providing services to taxonomists for standard genome sequencing and annotation.</title>
        <authorList>
            <consortium name="The Broad Institute Genomics Platform"/>
            <consortium name="The Broad Institute Genome Sequencing Center for Infectious Disease"/>
            <person name="Wu L."/>
            <person name="Ma J."/>
        </authorList>
    </citation>
    <scope>NUCLEOTIDE SEQUENCE [LARGE SCALE GENOMIC DNA]</scope>
    <source>
        <strain evidence="2">JCM 17110</strain>
    </source>
</reference>
<protein>
    <submittedName>
        <fullName evidence="1">Uncharacterized protein</fullName>
    </submittedName>
</protein>
<dbReference type="Proteomes" id="UP001500795">
    <property type="component" value="Unassembled WGS sequence"/>
</dbReference>
<accession>A0ABP6W5G1</accession>
<comment type="caution">
    <text evidence="1">The sequence shown here is derived from an EMBL/GenBank/DDBJ whole genome shotgun (WGS) entry which is preliminary data.</text>
</comment>
<dbReference type="EMBL" id="BAABCX010000004">
    <property type="protein sequence ID" value="GAA3546458.1"/>
    <property type="molecule type" value="Genomic_DNA"/>
</dbReference>